<accession>A0ABQ9HC87</accession>
<sequence>MRIDEQINMTHDFPQMPVGKMSIANGNYTPPSLVWSTRSSADVCRSTPCALGASSRTGALGTPTSASASIDNLESLLGNPASYAPHKPRTTSHAFLLAVANTSLLSRINKITDGTLEMQPTAALLMHQPRVFSARMPANLVPEVSDVWQPQNSLDIMSLKECVPGPSAIVYMKVVYRHACHYPDFPSHLSIVQLATSGVQKGAPGGKNGEALCSVMSPGSVLRPVMVDCIGLVSGIFHSVYGSDTLDQLLG</sequence>
<name>A0ABQ9HC87_9NEOP</name>
<protein>
    <submittedName>
        <fullName evidence="1">Uncharacterized protein</fullName>
    </submittedName>
</protein>
<organism evidence="1 2">
    <name type="scientific">Dryococelus australis</name>
    <dbReference type="NCBI Taxonomy" id="614101"/>
    <lineage>
        <taxon>Eukaryota</taxon>
        <taxon>Metazoa</taxon>
        <taxon>Ecdysozoa</taxon>
        <taxon>Arthropoda</taxon>
        <taxon>Hexapoda</taxon>
        <taxon>Insecta</taxon>
        <taxon>Pterygota</taxon>
        <taxon>Neoptera</taxon>
        <taxon>Polyneoptera</taxon>
        <taxon>Phasmatodea</taxon>
        <taxon>Verophasmatodea</taxon>
        <taxon>Anareolatae</taxon>
        <taxon>Phasmatidae</taxon>
        <taxon>Eurycanthinae</taxon>
        <taxon>Dryococelus</taxon>
    </lineage>
</organism>
<dbReference type="EMBL" id="JARBHB010000006">
    <property type="protein sequence ID" value="KAJ8881942.1"/>
    <property type="molecule type" value="Genomic_DNA"/>
</dbReference>
<evidence type="ECO:0000313" key="1">
    <source>
        <dbReference type="EMBL" id="KAJ8881942.1"/>
    </source>
</evidence>
<reference evidence="1 2" key="1">
    <citation type="submission" date="2023-02" db="EMBL/GenBank/DDBJ databases">
        <title>LHISI_Scaffold_Assembly.</title>
        <authorList>
            <person name="Stuart O.P."/>
            <person name="Cleave R."/>
            <person name="Magrath M.J.L."/>
            <person name="Mikheyev A.S."/>
        </authorList>
    </citation>
    <scope>NUCLEOTIDE SEQUENCE [LARGE SCALE GENOMIC DNA]</scope>
    <source>
        <strain evidence="1">Daus_M_001</strain>
        <tissue evidence="1">Leg muscle</tissue>
    </source>
</reference>
<evidence type="ECO:0000313" key="2">
    <source>
        <dbReference type="Proteomes" id="UP001159363"/>
    </source>
</evidence>
<keyword evidence="2" id="KW-1185">Reference proteome</keyword>
<gene>
    <name evidence="1" type="ORF">PR048_018429</name>
</gene>
<proteinExistence type="predicted"/>
<comment type="caution">
    <text evidence="1">The sequence shown here is derived from an EMBL/GenBank/DDBJ whole genome shotgun (WGS) entry which is preliminary data.</text>
</comment>
<dbReference type="Proteomes" id="UP001159363">
    <property type="component" value="Chromosome 5"/>
</dbReference>